<reference evidence="10 11" key="1">
    <citation type="submission" date="2017-12" db="EMBL/GenBank/DDBJ databases">
        <title>Genome Sequence of the Amphotericin B-resistant Candida duobushaemulonii strain, B09383.</title>
        <authorList>
            <person name="Chow N.A."/>
            <person name="Gade L."/>
            <person name="Batra D."/>
            <person name="Rowe L.A."/>
            <person name="Loparev V.N."/>
            <person name="Litvintseva A.P."/>
        </authorList>
    </citation>
    <scope>NUCLEOTIDE SEQUENCE [LARGE SCALE GENOMIC DNA]</scope>
    <source>
        <strain evidence="10 11">B09383</strain>
    </source>
</reference>
<evidence type="ECO:0000256" key="2">
    <source>
        <dbReference type="ARBA" id="ARBA00006859"/>
    </source>
</evidence>
<evidence type="ECO:0000256" key="8">
    <source>
        <dbReference type="SAM" id="MobiDB-lite"/>
    </source>
</evidence>
<dbReference type="EMBL" id="PKFP01000005">
    <property type="protein sequence ID" value="PVH16560.1"/>
    <property type="molecule type" value="Genomic_DNA"/>
</dbReference>
<feature type="region of interest" description="Disordered" evidence="8">
    <location>
        <begin position="59"/>
        <end position="79"/>
    </location>
</feature>
<evidence type="ECO:0000256" key="5">
    <source>
        <dbReference type="ARBA" id="ARBA00022824"/>
    </source>
</evidence>
<dbReference type="GO" id="GO:0042500">
    <property type="term" value="F:aspartic endopeptidase activity, intramembrane cleaving"/>
    <property type="evidence" value="ECO:0007669"/>
    <property type="project" value="InterPro"/>
</dbReference>
<feature type="transmembrane region" description="Helical" evidence="9">
    <location>
        <begin position="364"/>
        <end position="385"/>
    </location>
</feature>
<dbReference type="GO" id="GO:0098554">
    <property type="term" value="C:cytoplasmic side of endoplasmic reticulum membrane"/>
    <property type="evidence" value="ECO:0007669"/>
    <property type="project" value="TreeGrafter"/>
</dbReference>
<evidence type="ECO:0000256" key="7">
    <source>
        <dbReference type="ARBA" id="ARBA00023136"/>
    </source>
</evidence>
<name>A0A2V1AER4_9ASCO</name>
<dbReference type="InterPro" id="IPR006639">
    <property type="entry name" value="Preselin/SPP"/>
</dbReference>
<evidence type="ECO:0000256" key="1">
    <source>
        <dbReference type="ARBA" id="ARBA00004477"/>
    </source>
</evidence>
<feature type="transmembrane region" description="Helical" evidence="9">
    <location>
        <begin position="300"/>
        <end position="317"/>
    </location>
</feature>
<dbReference type="GO" id="GO:0098553">
    <property type="term" value="C:lumenal side of endoplasmic reticulum membrane"/>
    <property type="evidence" value="ECO:0007669"/>
    <property type="project" value="TreeGrafter"/>
</dbReference>
<feature type="compositionally biased region" description="Basic and acidic residues" evidence="8">
    <location>
        <begin position="472"/>
        <end position="485"/>
    </location>
</feature>
<dbReference type="PANTHER" id="PTHR12174">
    <property type="entry name" value="SIGNAL PEPTIDE PEPTIDASE"/>
    <property type="match status" value="1"/>
</dbReference>
<keyword evidence="5" id="KW-0256">Endoplasmic reticulum</keyword>
<dbReference type="PANTHER" id="PTHR12174:SF23">
    <property type="entry name" value="MINOR HISTOCOMPATIBILITY ANTIGEN H13"/>
    <property type="match status" value="1"/>
</dbReference>
<accession>A0A2V1AER4</accession>
<dbReference type="RefSeq" id="XP_025337500.1">
    <property type="nucleotide sequence ID" value="XM_025483287.1"/>
</dbReference>
<evidence type="ECO:0000256" key="3">
    <source>
        <dbReference type="ARBA" id="ARBA00022692"/>
    </source>
</evidence>
<dbReference type="InterPro" id="IPR007369">
    <property type="entry name" value="Peptidase_A22B_SPP"/>
</dbReference>
<feature type="transmembrane region" description="Helical" evidence="9">
    <location>
        <begin position="34"/>
        <end position="56"/>
    </location>
</feature>
<keyword evidence="7 9" id="KW-0472">Membrane</keyword>
<protein>
    <recommendedName>
        <fullName evidence="12">Signal peptide peptidase</fullName>
    </recommendedName>
</protein>
<feature type="transmembrane region" description="Helical" evidence="9">
    <location>
        <begin position="244"/>
        <end position="261"/>
    </location>
</feature>
<feature type="compositionally biased region" description="Basic and acidic residues" evidence="8">
    <location>
        <begin position="66"/>
        <end position="79"/>
    </location>
</feature>
<feature type="region of interest" description="Disordered" evidence="8">
    <location>
        <begin position="505"/>
        <end position="527"/>
    </location>
</feature>
<feature type="region of interest" description="Disordered" evidence="8">
    <location>
        <begin position="472"/>
        <end position="491"/>
    </location>
</feature>
<comment type="subcellular location">
    <subcellularLocation>
        <location evidence="1">Endoplasmic reticulum membrane</location>
        <topology evidence="1">Multi-pass membrane protein</topology>
    </subcellularLocation>
</comment>
<keyword evidence="11" id="KW-1185">Reference proteome</keyword>
<feature type="transmembrane region" description="Helical" evidence="9">
    <location>
        <begin position="273"/>
        <end position="293"/>
    </location>
</feature>
<dbReference type="VEuPathDB" id="FungiDB:CXQ87_004855"/>
<dbReference type="Proteomes" id="UP000244406">
    <property type="component" value="Unassembled WGS sequence"/>
</dbReference>
<comment type="caution">
    <text evidence="10">The sequence shown here is derived from an EMBL/GenBank/DDBJ whole genome shotgun (WGS) entry which is preliminary data.</text>
</comment>
<dbReference type="AlphaFoldDB" id="A0A2V1AER4"/>
<dbReference type="GO" id="GO:0033619">
    <property type="term" value="P:membrane protein proteolysis"/>
    <property type="evidence" value="ECO:0007669"/>
    <property type="project" value="TreeGrafter"/>
</dbReference>
<feature type="transmembrane region" description="Helical" evidence="9">
    <location>
        <begin position="135"/>
        <end position="158"/>
    </location>
</feature>
<evidence type="ECO:0000256" key="9">
    <source>
        <dbReference type="SAM" id="Phobius"/>
    </source>
</evidence>
<feature type="transmembrane region" description="Helical" evidence="9">
    <location>
        <begin position="406"/>
        <end position="429"/>
    </location>
</feature>
<proteinExistence type="inferred from homology"/>
<feature type="transmembrane region" description="Helical" evidence="9">
    <location>
        <begin position="435"/>
        <end position="453"/>
    </location>
</feature>
<keyword evidence="4" id="KW-0378">Hydrolase</keyword>
<evidence type="ECO:0000313" key="11">
    <source>
        <dbReference type="Proteomes" id="UP000244406"/>
    </source>
</evidence>
<evidence type="ECO:0008006" key="12">
    <source>
        <dbReference type="Google" id="ProtNLM"/>
    </source>
</evidence>
<dbReference type="GeneID" id="37004854"/>
<feature type="transmembrane region" description="Helical" evidence="9">
    <location>
        <begin position="102"/>
        <end position="123"/>
    </location>
</feature>
<evidence type="ECO:0000313" key="10">
    <source>
        <dbReference type="EMBL" id="PVH16560.1"/>
    </source>
</evidence>
<organism evidence="10 11">
    <name type="scientific">Candidozyma duobushaemuli</name>
    <dbReference type="NCBI Taxonomy" id="1231522"/>
    <lineage>
        <taxon>Eukaryota</taxon>
        <taxon>Fungi</taxon>
        <taxon>Dikarya</taxon>
        <taxon>Ascomycota</taxon>
        <taxon>Saccharomycotina</taxon>
        <taxon>Pichiomycetes</taxon>
        <taxon>Metschnikowiaceae</taxon>
        <taxon>Candidozyma</taxon>
    </lineage>
</organism>
<evidence type="ECO:0000256" key="4">
    <source>
        <dbReference type="ARBA" id="ARBA00022801"/>
    </source>
</evidence>
<comment type="similarity">
    <text evidence="2">Belongs to the peptidase A22B family.</text>
</comment>
<dbReference type="GO" id="GO:0006465">
    <property type="term" value="P:signal peptide processing"/>
    <property type="evidence" value="ECO:0007669"/>
    <property type="project" value="TreeGrafter"/>
</dbReference>
<gene>
    <name evidence="10" type="ORF">CXQ87_004855</name>
</gene>
<sequence length="554" mass="62230">MVNQNSTFTDLPILDKVAVAFPHYLYATGVDKQWTGFAILGAWATLLLIFFSYATVQQPKSSLDPNDDKESPLWDPSDRDGSAFLLRETGEAKSGNQQTISWQYAASMPVFGAGALFALDYAIRNWNVSKSTLINGYFLLVSFASSLSLLHIVTISAARNIGYWLGLKGNSAFFIKRTRLTYSTENELPLGFYDRIDAKSLELSKEKFEKLEDFMWEQNNAKIVRLPKLKTKDQESAFVYDNRWFWIFLGSLSFSAVYFNYNPALSSSYELPQTNWIVSNAVASALLSNITYVKVGNVKVAGILLLGMFAYDIYFVFRSHLMMSVATGIDMPGKLVFPKGPETLLSFAELSGLTHKDLRLESSLLGLGDIMLPAIFASLCLRFDYHRFYSRNKLAFHRLRSIGVPNYFVASIVGYIAALVATVVAVFVFEQGQPALLYIVPSMLIAVTSTALIKGDLSELWNYREELAKYEPEKEKKAKKEKNEKEDEADKVEVVTTETLYEFGDATDDSDDTFLIEDSTDADEDSDISDLETELGHLIQDQMVEVESVEDESD</sequence>
<dbReference type="Pfam" id="PF04258">
    <property type="entry name" value="Peptidase_A22B"/>
    <property type="match status" value="1"/>
</dbReference>
<evidence type="ECO:0000256" key="6">
    <source>
        <dbReference type="ARBA" id="ARBA00022989"/>
    </source>
</evidence>
<keyword evidence="3 9" id="KW-0812">Transmembrane</keyword>
<dbReference type="SMART" id="SM00730">
    <property type="entry name" value="PSN"/>
    <property type="match status" value="1"/>
</dbReference>
<keyword evidence="6 9" id="KW-1133">Transmembrane helix</keyword>